<evidence type="ECO:0000256" key="2">
    <source>
        <dbReference type="ARBA" id="ARBA00022840"/>
    </source>
</evidence>
<dbReference type="GO" id="GO:0016887">
    <property type="term" value="F:ATP hydrolysis activity"/>
    <property type="evidence" value="ECO:0007669"/>
    <property type="project" value="InterPro"/>
</dbReference>
<dbReference type="GO" id="GO:0005524">
    <property type="term" value="F:ATP binding"/>
    <property type="evidence" value="ECO:0007669"/>
    <property type="project" value="UniProtKB-KW"/>
</dbReference>
<dbReference type="PANTHER" id="PTHR48466">
    <property type="entry name" value="OS10G0509000 PROTEIN-RELATED"/>
    <property type="match status" value="1"/>
</dbReference>
<dbReference type="SUPFAM" id="SSF52540">
    <property type="entry name" value="P-loop containing nucleoside triphosphate hydrolases"/>
    <property type="match status" value="1"/>
</dbReference>
<protein>
    <recommendedName>
        <fullName evidence="9">DNA mismatch repair proteins mutS family domain-containing protein</fullName>
    </recommendedName>
</protein>
<dbReference type="SMART" id="SM00533">
    <property type="entry name" value="MUTSd"/>
    <property type="match status" value="1"/>
</dbReference>
<evidence type="ECO:0000259" key="6">
    <source>
        <dbReference type="SMART" id="SM00534"/>
    </source>
</evidence>
<name>A0A1F5VP73_9BACT</name>
<dbReference type="EMBL" id="MFGW01000114">
    <property type="protein sequence ID" value="OGF65183.1"/>
    <property type="molecule type" value="Genomic_DNA"/>
</dbReference>
<dbReference type="GO" id="GO:0030983">
    <property type="term" value="F:mismatched DNA binding"/>
    <property type="evidence" value="ECO:0007669"/>
    <property type="project" value="InterPro"/>
</dbReference>
<dbReference type="Gene3D" id="3.40.50.300">
    <property type="entry name" value="P-loop containing nucleotide triphosphate hydrolases"/>
    <property type="match status" value="1"/>
</dbReference>
<dbReference type="InterPro" id="IPR007696">
    <property type="entry name" value="DNA_mismatch_repair_MutS_core"/>
</dbReference>
<dbReference type="GO" id="GO:0006298">
    <property type="term" value="P:mismatch repair"/>
    <property type="evidence" value="ECO:0007669"/>
    <property type="project" value="InterPro"/>
</dbReference>
<dbReference type="InterPro" id="IPR000432">
    <property type="entry name" value="DNA_mismatch_repair_MutS_C"/>
</dbReference>
<evidence type="ECO:0008006" key="9">
    <source>
        <dbReference type="Google" id="ProtNLM"/>
    </source>
</evidence>
<dbReference type="InterPro" id="IPR036187">
    <property type="entry name" value="DNA_mismatch_repair_MutS_sf"/>
</dbReference>
<keyword evidence="1" id="KW-0547">Nucleotide-binding</keyword>
<dbReference type="InterPro" id="IPR005747">
    <property type="entry name" value="MutS2"/>
</dbReference>
<keyword evidence="3" id="KW-0238">DNA-binding</keyword>
<dbReference type="GO" id="GO:0140664">
    <property type="term" value="F:ATP-dependent DNA damage sensor activity"/>
    <property type="evidence" value="ECO:0007669"/>
    <property type="project" value="InterPro"/>
</dbReference>
<dbReference type="STRING" id="1817863.A2Y62_17570"/>
<dbReference type="AlphaFoldDB" id="A0A1F5VP73"/>
<proteinExistence type="predicted"/>
<evidence type="ECO:0000313" key="8">
    <source>
        <dbReference type="Proteomes" id="UP000178943"/>
    </source>
</evidence>
<dbReference type="GO" id="GO:0045910">
    <property type="term" value="P:negative regulation of DNA recombination"/>
    <property type="evidence" value="ECO:0007669"/>
    <property type="project" value="InterPro"/>
</dbReference>
<evidence type="ECO:0000259" key="5">
    <source>
        <dbReference type="SMART" id="SM00533"/>
    </source>
</evidence>
<evidence type="ECO:0000256" key="3">
    <source>
        <dbReference type="ARBA" id="ARBA00023125"/>
    </source>
</evidence>
<dbReference type="SMART" id="SM00534">
    <property type="entry name" value="MUTSac"/>
    <property type="match status" value="1"/>
</dbReference>
<dbReference type="Pfam" id="PF00488">
    <property type="entry name" value="MutS_V"/>
    <property type="match status" value="1"/>
</dbReference>
<comment type="caution">
    <text evidence="7">The sequence shown here is derived from an EMBL/GenBank/DDBJ whole genome shotgun (WGS) entry which is preliminary data.</text>
</comment>
<feature type="non-terminal residue" evidence="7">
    <location>
        <position position="644"/>
    </location>
</feature>
<sequence>MIIPEQTRNNLEFDKLLKWLSSYAHSSLAKRIILKLEPFDSLENIQTRNKLISQCITLINEEGKYSFHGLANIIPILKKARIEGTYLSSAELYTVYRQCLLYSSIKQYIKQNKAIVPDLYALVEEIYEPSDFMRSIKATISEHGEIFDIASDKLLKIRKEIKEIAASVTTHLESFISDKNNAQLIQEPLVLDRDGRYVLLIKAEKRKEINGIIHGSSASGAAYYCELLSTVELNNKLKVIKEKEKDVCREILQKFTNSIRGIANELIINQRRSAKLDSLHCLATFAIEQGGCMAHFNNSSVLELEEVFHPLLKYKSSMIRKSAIVALSLKLEEPARGLIITGPNMGGKTVALKNIGLAVLMAHSGIPVIARRVSIPYLKALFADIGEKQDLMQNLSTFSSHVQNIIPMLNYSEEGALFIIDELGTGTDPSEGAPLAVAILEHLLFRRGLIITTTHHNAVKIYAESKEELINASMDFDISTLKPTFKIIPGIAGTSHAFDIATKLGVAETIVEKARSIRDKKDEAYLSVLEKLSEQMRDLEIKKEVWWKEKNQLEQKLRMSIEENSEQKKLLLEERRKLSERVKEFLRKSKSRWEEVVQEMKAALSEKAYSEGKQSIKEIEQEAETVLKVSIYQDEEPGQFGVND</sequence>
<evidence type="ECO:0000256" key="4">
    <source>
        <dbReference type="SAM" id="Coils"/>
    </source>
</evidence>
<feature type="domain" description="DNA mismatch repair protein MutS core" evidence="5">
    <location>
        <begin position="11"/>
        <end position="315"/>
    </location>
</feature>
<dbReference type="PANTHER" id="PTHR48466:SF2">
    <property type="entry name" value="OS10G0509000 PROTEIN"/>
    <property type="match status" value="1"/>
</dbReference>
<accession>A0A1F5VP73</accession>
<dbReference type="NCBIfam" id="TIGR01069">
    <property type="entry name" value="mutS2"/>
    <property type="match status" value="1"/>
</dbReference>
<dbReference type="GO" id="GO:0004519">
    <property type="term" value="F:endonuclease activity"/>
    <property type="evidence" value="ECO:0007669"/>
    <property type="project" value="InterPro"/>
</dbReference>
<feature type="coiled-coil region" evidence="4">
    <location>
        <begin position="550"/>
        <end position="588"/>
    </location>
</feature>
<evidence type="ECO:0000256" key="1">
    <source>
        <dbReference type="ARBA" id="ARBA00022741"/>
    </source>
</evidence>
<organism evidence="7 8">
    <name type="scientific">Candidatus Fischerbacteria bacterium RBG_13_37_8</name>
    <dbReference type="NCBI Taxonomy" id="1817863"/>
    <lineage>
        <taxon>Bacteria</taxon>
        <taxon>Candidatus Fischeribacteriota</taxon>
    </lineage>
</organism>
<dbReference type="PIRSF" id="PIRSF005814">
    <property type="entry name" value="MutS_YshD"/>
    <property type="match status" value="1"/>
</dbReference>
<dbReference type="InterPro" id="IPR027417">
    <property type="entry name" value="P-loop_NTPase"/>
</dbReference>
<dbReference type="SUPFAM" id="SSF48334">
    <property type="entry name" value="DNA repair protein MutS, domain III"/>
    <property type="match status" value="1"/>
</dbReference>
<reference evidence="7 8" key="1">
    <citation type="journal article" date="2016" name="Nat. Commun.">
        <title>Thousands of microbial genomes shed light on interconnected biogeochemical processes in an aquifer system.</title>
        <authorList>
            <person name="Anantharaman K."/>
            <person name="Brown C.T."/>
            <person name="Hug L.A."/>
            <person name="Sharon I."/>
            <person name="Castelle C.J."/>
            <person name="Probst A.J."/>
            <person name="Thomas B.C."/>
            <person name="Singh A."/>
            <person name="Wilkins M.J."/>
            <person name="Karaoz U."/>
            <person name="Brodie E.L."/>
            <person name="Williams K.H."/>
            <person name="Hubbard S.S."/>
            <person name="Banfield J.F."/>
        </authorList>
    </citation>
    <scope>NUCLEOTIDE SEQUENCE [LARGE SCALE GENOMIC DNA]</scope>
</reference>
<feature type="domain" description="DNA mismatch repair proteins mutS family" evidence="6">
    <location>
        <begin position="335"/>
        <end position="519"/>
    </location>
</feature>
<keyword evidence="4" id="KW-0175">Coiled coil</keyword>
<gene>
    <name evidence="7" type="ORF">A2Y62_17570</name>
</gene>
<evidence type="ECO:0000313" key="7">
    <source>
        <dbReference type="EMBL" id="OGF65183.1"/>
    </source>
</evidence>
<dbReference type="Proteomes" id="UP000178943">
    <property type="component" value="Unassembled WGS sequence"/>
</dbReference>
<dbReference type="InterPro" id="IPR045076">
    <property type="entry name" value="MutS"/>
</dbReference>
<keyword evidence="2" id="KW-0067">ATP-binding</keyword>